<evidence type="ECO:0000313" key="4">
    <source>
        <dbReference type="Proteomes" id="UP001285441"/>
    </source>
</evidence>
<name>A0AAE0P681_9PEZI</name>
<protein>
    <submittedName>
        <fullName evidence="3">Uncharacterized protein</fullName>
    </submittedName>
</protein>
<accession>A0AAE0P681</accession>
<comment type="caution">
    <text evidence="3">The sequence shown here is derived from an EMBL/GenBank/DDBJ whole genome shotgun (WGS) entry which is preliminary data.</text>
</comment>
<dbReference type="Proteomes" id="UP001285441">
    <property type="component" value="Unassembled WGS sequence"/>
</dbReference>
<feature type="chain" id="PRO_5042098674" evidence="2">
    <location>
        <begin position="36"/>
        <end position="167"/>
    </location>
</feature>
<feature type="compositionally biased region" description="Basic and acidic residues" evidence="1">
    <location>
        <begin position="122"/>
        <end position="136"/>
    </location>
</feature>
<dbReference type="EMBL" id="JAULSW010000001">
    <property type="protein sequence ID" value="KAK3394024.1"/>
    <property type="molecule type" value="Genomic_DNA"/>
</dbReference>
<evidence type="ECO:0000256" key="1">
    <source>
        <dbReference type="SAM" id="MobiDB-lite"/>
    </source>
</evidence>
<feature type="region of interest" description="Disordered" evidence="1">
    <location>
        <begin position="118"/>
        <end position="143"/>
    </location>
</feature>
<gene>
    <name evidence="3" type="ORF">B0H63DRAFT_505810</name>
</gene>
<evidence type="ECO:0000256" key="2">
    <source>
        <dbReference type="SAM" id="SignalP"/>
    </source>
</evidence>
<evidence type="ECO:0000313" key="3">
    <source>
        <dbReference type="EMBL" id="KAK3394024.1"/>
    </source>
</evidence>
<reference evidence="3" key="1">
    <citation type="journal article" date="2023" name="Mol. Phylogenet. Evol.">
        <title>Genome-scale phylogeny and comparative genomics of the fungal order Sordariales.</title>
        <authorList>
            <person name="Hensen N."/>
            <person name="Bonometti L."/>
            <person name="Westerberg I."/>
            <person name="Brannstrom I.O."/>
            <person name="Guillou S."/>
            <person name="Cros-Aarteil S."/>
            <person name="Calhoun S."/>
            <person name="Haridas S."/>
            <person name="Kuo A."/>
            <person name="Mondo S."/>
            <person name="Pangilinan J."/>
            <person name="Riley R."/>
            <person name="LaButti K."/>
            <person name="Andreopoulos B."/>
            <person name="Lipzen A."/>
            <person name="Chen C."/>
            <person name="Yan M."/>
            <person name="Daum C."/>
            <person name="Ng V."/>
            <person name="Clum A."/>
            <person name="Steindorff A."/>
            <person name="Ohm R.A."/>
            <person name="Martin F."/>
            <person name="Silar P."/>
            <person name="Natvig D.O."/>
            <person name="Lalanne C."/>
            <person name="Gautier V."/>
            <person name="Ament-Velasquez S.L."/>
            <person name="Kruys A."/>
            <person name="Hutchinson M.I."/>
            <person name="Powell A.J."/>
            <person name="Barry K."/>
            <person name="Miller A.N."/>
            <person name="Grigoriev I.V."/>
            <person name="Debuchy R."/>
            <person name="Gladieux P."/>
            <person name="Hiltunen Thoren M."/>
            <person name="Johannesson H."/>
        </authorList>
    </citation>
    <scope>NUCLEOTIDE SEQUENCE</scope>
    <source>
        <strain evidence="3">CBS 232.78</strain>
    </source>
</reference>
<proteinExistence type="predicted"/>
<sequence>MEALKAGLARLGLQLAAMRLALCLFFCMPAREVNAARYWELWRSRRASMPKVEGAAGLRQAKTSCARGSAALCRTGTAVTIGHVAGLSLSRVESGGKEKEKKTDKGKVFGILTAPVLGLGTRHPDQQRKSPPDRQHRSGGLPECIPGQGLKLDGVQWWFQLLWGING</sequence>
<feature type="signal peptide" evidence="2">
    <location>
        <begin position="1"/>
        <end position="35"/>
    </location>
</feature>
<dbReference type="AlphaFoldDB" id="A0AAE0P681"/>
<keyword evidence="2" id="KW-0732">Signal</keyword>
<organism evidence="3 4">
    <name type="scientific">Podospora didyma</name>
    <dbReference type="NCBI Taxonomy" id="330526"/>
    <lineage>
        <taxon>Eukaryota</taxon>
        <taxon>Fungi</taxon>
        <taxon>Dikarya</taxon>
        <taxon>Ascomycota</taxon>
        <taxon>Pezizomycotina</taxon>
        <taxon>Sordariomycetes</taxon>
        <taxon>Sordariomycetidae</taxon>
        <taxon>Sordariales</taxon>
        <taxon>Podosporaceae</taxon>
        <taxon>Podospora</taxon>
    </lineage>
</organism>
<keyword evidence="4" id="KW-1185">Reference proteome</keyword>
<reference evidence="3" key="2">
    <citation type="submission" date="2023-06" db="EMBL/GenBank/DDBJ databases">
        <authorList>
            <consortium name="Lawrence Berkeley National Laboratory"/>
            <person name="Haridas S."/>
            <person name="Hensen N."/>
            <person name="Bonometti L."/>
            <person name="Westerberg I."/>
            <person name="Brannstrom I.O."/>
            <person name="Guillou S."/>
            <person name="Cros-Aarteil S."/>
            <person name="Calhoun S."/>
            <person name="Kuo A."/>
            <person name="Mondo S."/>
            <person name="Pangilinan J."/>
            <person name="Riley R."/>
            <person name="LaButti K."/>
            <person name="Andreopoulos B."/>
            <person name="Lipzen A."/>
            <person name="Chen C."/>
            <person name="Yanf M."/>
            <person name="Daum C."/>
            <person name="Ng V."/>
            <person name="Clum A."/>
            <person name="Steindorff A."/>
            <person name="Ohm R."/>
            <person name="Martin F."/>
            <person name="Silar P."/>
            <person name="Natvig D."/>
            <person name="Lalanne C."/>
            <person name="Gautier V."/>
            <person name="Ament-velasquez S.L."/>
            <person name="Kruys A."/>
            <person name="Hutchinson M.I."/>
            <person name="Powell A.J."/>
            <person name="Barry K."/>
            <person name="Miller A.N."/>
            <person name="Grigoriev I.V."/>
            <person name="Debuchy R."/>
            <person name="Gladieux P."/>
            <person name="Thoren M.H."/>
            <person name="Johannesson H."/>
        </authorList>
    </citation>
    <scope>NUCLEOTIDE SEQUENCE</scope>
    <source>
        <strain evidence="3">CBS 232.78</strain>
    </source>
</reference>